<keyword evidence="2" id="KW-0808">Transferase</keyword>
<keyword evidence="2" id="KW-0418">Kinase</keyword>
<dbReference type="InterPro" id="IPR002575">
    <property type="entry name" value="Aminoglycoside_PTrfase"/>
</dbReference>
<evidence type="ECO:0000313" key="2">
    <source>
        <dbReference type="EMBL" id="KAF2110478.1"/>
    </source>
</evidence>
<keyword evidence="3" id="KW-1185">Reference proteome</keyword>
<reference evidence="2" key="1">
    <citation type="journal article" date="2020" name="Stud. Mycol.">
        <title>101 Dothideomycetes genomes: a test case for predicting lifestyles and emergence of pathogens.</title>
        <authorList>
            <person name="Haridas S."/>
            <person name="Albert R."/>
            <person name="Binder M."/>
            <person name="Bloem J."/>
            <person name="Labutti K."/>
            <person name="Salamov A."/>
            <person name="Andreopoulos B."/>
            <person name="Baker S."/>
            <person name="Barry K."/>
            <person name="Bills G."/>
            <person name="Bluhm B."/>
            <person name="Cannon C."/>
            <person name="Castanera R."/>
            <person name="Culley D."/>
            <person name="Daum C."/>
            <person name="Ezra D."/>
            <person name="Gonzalez J."/>
            <person name="Henrissat B."/>
            <person name="Kuo A."/>
            <person name="Liang C."/>
            <person name="Lipzen A."/>
            <person name="Lutzoni F."/>
            <person name="Magnuson J."/>
            <person name="Mondo S."/>
            <person name="Nolan M."/>
            <person name="Ohm R."/>
            <person name="Pangilinan J."/>
            <person name="Park H.-J."/>
            <person name="Ramirez L."/>
            <person name="Alfaro M."/>
            <person name="Sun H."/>
            <person name="Tritt A."/>
            <person name="Yoshinaga Y."/>
            <person name="Zwiers L.-H."/>
            <person name="Turgeon B."/>
            <person name="Goodwin S."/>
            <person name="Spatafora J."/>
            <person name="Crous P."/>
            <person name="Grigoriev I."/>
        </authorList>
    </citation>
    <scope>NUCLEOTIDE SEQUENCE</scope>
    <source>
        <strain evidence="2">CBS 627.86</strain>
    </source>
</reference>
<feature type="domain" description="Aminoglycoside phosphotransferase" evidence="1">
    <location>
        <begin position="200"/>
        <end position="384"/>
    </location>
</feature>
<dbReference type="Proteomes" id="UP000799770">
    <property type="component" value="Unassembled WGS sequence"/>
</dbReference>
<sequence>MPMKRNRASSLSDLDILQKRHTSSLPLPWLDGRRGIAHDPSLPATRHRQFNERFLARVYSEGKKLIERDSTADLGCLLERYCSTYSRMKKNRENQQSQRVQGLQQYTLEPIKFSDNAIEHSTSYSAVVVTLPLDPQVKAVIENESIKEPRLERKSEDKNIIYKINALVKRGKTLSTAGGCTVTQIHPNIIVKTGKALDLNEMTIMEHIHRVSKSFPSPRPLGSVTYSGMTYHFMTFIEGTSLQDLWPSLSADLKTAVRDQLNIILEDLRKLPLSGTQFGGGIPPRCKDVRRSVRSSSGPIYNENDFNDFLLSTWKPRIAQSYKEFLRTKCLRSHHRIVMTHGDLHPRNILAELQNGHIKVKGIVDWEAGGSYPEYWEYVKSLNTMSSVDEDDWCHYLPVIGMGEYCNEWTANLVLERAIT</sequence>
<gene>
    <name evidence="2" type="ORF">BDV96DRAFT_584050</name>
</gene>
<accession>A0A6A5YWJ6</accession>
<dbReference type="PANTHER" id="PTHR21310">
    <property type="entry name" value="AMINOGLYCOSIDE PHOSPHOTRANSFERASE-RELATED-RELATED"/>
    <property type="match status" value="1"/>
</dbReference>
<proteinExistence type="predicted"/>
<evidence type="ECO:0000259" key="1">
    <source>
        <dbReference type="Pfam" id="PF01636"/>
    </source>
</evidence>
<protein>
    <submittedName>
        <fullName evidence="2">Kinase-like domain-containing protein</fullName>
    </submittedName>
</protein>
<dbReference type="SUPFAM" id="SSF56112">
    <property type="entry name" value="Protein kinase-like (PK-like)"/>
    <property type="match status" value="1"/>
</dbReference>
<dbReference type="PANTHER" id="PTHR21310:SF58">
    <property type="entry name" value="AMINOGLYCOSIDE PHOSPHOTRANSFERASE DOMAIN-CONTAINING PROTEIN"/>
    <property type="match status" value="1"/>
</dbReference>
<dbReference type="InterPro" id="IPR051678">
    <property type="entry name" value="AGP_Transferase"/>
</dbReference>
<dbReference type="AlphaFoldDB" id="A0A6A5YWJ6"/>
<organism evidence="2 3">
    <name type="scientific">Lophiotrema nucula</name>
    <dbReference type="NCBI Taxonomy" id="690887"/>
    <lineage>
        <taxon>Eukaryota</taxon>
        <taxon>Fungi</taxon>
        <taxon>Dikarya</taxon>
        <taxon>Ascomycota</taxon>
        <taxon>Pezizomycotina</taxon>
        <taxon>Dothideomycetes</taxon>
        <taxon>Pleosporomycetidae</taxon>
        <taxon>Pleosporales</taxon>
        <taxon>Lophiotremataceae</taxon>
        <taxon>Lophiotrema</taxon>
    </lineage>
</organism>
<dbReference type="OrthoDB" id="4177236at2759"/>
<dbReference type="InterPro" id="IPR011009">
    <property type="entry name" value="Kinase-like_dom_sf"/>
</dbReference>
<evidence type="ECO:0000313" key="3">
    <source>
        <dbReference type="Proteomes" id="UP000799770"/>
    </source>
</evidence>
<dbReference type="Pfam" id="PF01636">
    <property type="entry name" value="APH"/>
    <property type="match status" value="1"/>
</dbReference>
<dbReference type="EMBL" id="ML977338">
    <property type="protein sequence ID" value="KAF2110478.1"/>
    <property type="molecule type" value="Genomic_DNA"/>
</dbReference>
<name>A0A6A5YWJ6_9PLEO</name>
<dbReference type="GO" id="GO:0016301">
    <property type="term" value="F:kinase activity"/>
    <property type="evidence" value="ECO:0007669"/>
    <property type="project" value="UniProtKB-KW"/>
</dbReference>
<dbReference type="Gene3D" id="3.90.1200.10">
    <property type="match status" value="1"/>
</dbReference>